<dbReference type="AlphaFoldDB" id="A0A382QN74"/>
<organism evidence="1">
    <name type="scientific">marine metagenome</name>
    <dbReference type="NCBI Taxonomy" id="408172"/>
    <lineage>
        <taxon>unclassified sequences</taxon>
        <taxon>metagenomes</taxon>
        <taxon>ecological metagenomes</taxon>
    </lineage>
</organism>
<accession>A0A382QN74</accession>
<evidence type="ECO:0000313" key="1">
    <source>
        <dbReference type="EMBL" id="SVC86963.1"/>
    </source>
</evidence>
<protein>
    <submittedName>
        <fullName evidence="1">Uncharacterized protein</fullName>
    </submittedName>
</protein>
<dbReference type="EMBL" id="UINC01115721">
    <property type="protein sequence ID" value="SVC86963.1"/>
    <property type="molecule type" value="Genomic_DNA"/>
</dbReference>
<gene>
    <name evidence="1" type="ORF">METZ01_LOCUS339817</name>
</gene>
<sequence length="255" mass="29739">ESVFDAVRTTLKSISVTREEYMTIPNREIFEVELCTDAMLFGERFEYQKRKGQIPDCEYETYYLRNSRSIEKLQLIEDYVRNEIKSTEVVRQYKGNACKAVAHTRFKEGKHRGIKRIVNERPIKSCLSGAYVKQVLVPKPLGKESAYWPKFLRKNDLDKEDFSHNLTFNTCNVAYTRRNERVFYPVQRKCRVVNTTCAIPYKNSYGNKDNAAFGLNLPLGGELIARKTIIDTLKESDYDRLDKYKAVKNPDCNEP</sequence>
<name>A0A382QN74_9ZZZZ</name>
<proteinExistence type="predicted"/>
<feature type="non-terminal residue" evidence="1">
    <location>
        <position position="1"/>
    </location>
</feature>
<reference evidence="1" key="1">
    <citation type="submission" date="2018-05" db="EMBL/GenBank/DDBJ databases">
        <authorList>
            <person name="Lanie J.A."/>
            <person name="Ng W.-L."/>
            <person name="Kazmierczak K.M."/>
            <person name="Andrzejewski T.M."/>
            <person name="Davidsen T.M."/>
            <person name="Wayne K.J."/>
            <person name="Tettelin H."/>
            <person name="Glass J.I."/>
            <person name="Rusch D."/>
            <person name="Podicherti R."/>
            <person name="Tsui H.-C.T."/>
            <person name="Winkler M.E."/>
        </authorList>
    </citation>
    <scope>NUCLEOTIDE SEQUENCE</scope>
</reference>